<proteinExistence type="predicted"/>
<evidence type="ECO:0000313" key="3">
    <source>
        <dbReference type="Proteomes" id="UP001459277"/>
    </source>
</evidence>
<gene>
    <name evidence="2" type="ORF">SO802_010859</name>
</gene>
<feature type="region of interest" description="Disordered" evidence="1">
    <location>
        <begin position="36"/>
        <end position="93"/>
    </location>
</feature>
<accession>A0AAW2DFW6</accession>
<dbReference type="AlphaFoldDB" id="A0AAW2DFW6"/>
<reference evidence="2 3" key="1">
    <citation type="submission" date="2024-01" db="EMBL/GenBank/DDBJ databases">
        <title>A telomere-to-telomere, gap-free genome of sweet tea (Lithocarpus litseifolius).</title>
        <authorList>
            <person name="Zhou J."/>
        </authorList>
    </citation>
    <scope>NUCLEOTIDE SEQUENCE [LARGE SCALE GENOMIC DNA]</scope>
    <source>
        <strain evidence="2">Zhou-2022a</strain>
        <tissue evidence="2">Leaf</tissue>
    </source>
</reference>
<dbReference type="Proteomes" id="UP001459277">
    <property type="component" value="Unassembled WGS sequence"/>
</dbReference>
<comment type="caution">
    <text evidence="2">The sequence shown here is derived from an EMBL/GenBank/DDBJ whole genome shotgun (WGS) entry which is preliminary data.</text>
</comment>
<name>A0AAW2DFW6_9ROSI</name>
<evidence type="ECO:0000256" key="1">
    <source>
        <dbReference type="SAM" id="MobiDB-lite"/>
    </source>
</evidence>
<keyword evidence="3" id="KW-1185">Reference proteome</keyword>
<protein>
    <submittedName>
        <fullName evidence="2">Uncharacterized protein</fullName>
    </submittedName>
</protein>
<evidence type="ECO:0000313" key="2">
    <source>
        <dbReference type="EMBL" id="KAL0009357.1"/>
    </source>
</evidence>
<organism evidence="2 3">
    <name type="scientific">Lithocarpus litseifolius</name>
    <dbReference type="NCBI Taxonomy" id="425828"/>
    <lineage>
        <taxon>Eukaryota</taxon>
        <taxon>Viridiplantae</taxon>
        <taxon>Streptophyta</taxon>
        <taxon>Embryophyta</taxon>
        <taxon>Tracheophyta</taxon>
        <taxon>Spermatophyta</taxon>
        <taxon>Magnoliopsida</taxon>
        <taxon>eudicotyledons</taxon>
        <taxon>Gunneridae</taxon>
        <taxon>Pentapetalae</taxon>
        <taxon>rosids</taxon>
        <taxon>fabids</taxon>
        <taxon>Fagales</taxon>
        <taxon>Fagaceae</taxon>
        <taxon>Lithocarpus</taxon>
    </lineage>
</organism>
<dbReference type="EMBL" id="JAZDWU010000003">
    <property type="protein sequence ID" value="KAL0009357.1"/>
    <property type="molecule type" value="Genomic_DNA"/>
</dbReference>
<sequence length="93" mass="9636">MDIRTFKSVVDIVHTFMKTLSEDFDRHSDLLIKGYPLGQGRGKKIRLGREDGERGGGGGGGDVLNEKNGGSGGSDGGGDELNVENEGNGGVGS</sequence>